<dbReference type="Proteomes" id="UP000287155">
    <property type="component" value="Unassembled WGS sequence"/>
</dbReference>
<dbReference type="Proteomes" id="UP000286910">
    <property type="component" value="Unassembled WGS sequence"/>
</dbReference>
<evidence type="ECO:0000313" key="13">
    <source>
        <dbReference type="Proteomes" id="UP000287306"/>
    </source>
</evidence>
<evidence type="ECO:0000313" key="14">
    <source>
        <dbReference type="Proteomes" id="UP000287467"/>
    </source>
</evidence>
<evidence type="ECO:0000313" key="9">
    <source>
        <dbReference type="Proteomes" id="UP000053099"/>
    </source>
</evidence>
<dbReference type="AlphaFoldDB" id="A0A0N0IPX3"/>
<evidence type="ECO:0000313" key="7">
    <source>
        <dbReference type="EMBL" id="RTI15025.1"/>
    </source>
</evidence>
<sequence>MKWGELVGRKWPGIPLVVLALLLQGLALPLSQGKGKGEAGLAAKGPALVLKEERQGSGTSSLAQTPARPSETAARPSYQGVRPPPPTVLPAIHLYLLYGRLQLDGG</sequence>
<protein>
    <submittedName>
        <fullName evidence="2">Uncharacterized protein</fullName>
    </submittedName>
</protein>
<name>A0A0N0IPX3_THESC</name>
<evidence type="ECO:0000313" key="10">
    <source>
        <dbReference type="Proteomes" id="UP000286734"/>
    </source>
</evidence>
<organism evidence="2 9">
    <name type="scientific">Thermus scotoductus</name>
    <dbReference type="NCBI Taxonomy" id="37636"/>
    <lineage>
        <taxon>Bacteria</taxon>
        <taxon>Thermotogati</taxon>
        <taxon>Deinococcota</taxon>
        <taxon>Deinococci</taxon>
        <taxon>Thermales</taxon>
        <taxon>Thermaceae</taxon>
        <taxon>Thermus</taxon>
    </lineage>
</organism>
<evidence type="ECO:0000313" key="3">
    <source>
        <dbReference type="EMBL" id="RTH04694.1"/>
    </source>
</evidence>
<feature type="region of interest" description="Disordered" evidence="1">
    <location>
        <begin position="50"/>
        <end position="86"/>
    </location>
</feature>
<evidence type="ECO:0000313" key="5">
    <source>
        <dbReference type="EMBL" id="RTH26322.1"/>
    </source>
</evidence>
<reference evidence="10 11" key="3">
    <citation type="journal article" date="2019" name="Extremophiles">
        <title>Biogeography of thermophiles and predominance of Thermus scotoductus in domestic water heaters.</title>
        <authorList>
            <person name="Wilpiszeski R.L."/>
            <person name="Zhang Z."/>
            <person name="House C.H."/>
        </authorList>
    </citation>
    <scope>NUCLEOTIDE SEQUENCE [LARGE SCALE GENOMIC DNA]</scope>
    <source>
        <strain evidence="6 15">12_S12</strain>
        <strain evidence="7 12">14_S14</strain>
        <strain evidence="8 14">1_S1</strain>
        <strain evidence="5 13">25_S25</strain>
        <strain evidence="3 11">32_S32</strain>
        <strain evidence="4 10">34_S34</strain>
    </source>
</reference>
<evidence type="ECO:0000313" key="11">
    <source>
        <dbReference type="Proteomes" id="UP000286910"/>
    </source>
</evidence>
<dbReference type="RefSeq" id="WP_015716816.1">
    <property type="nucleotide sequence ID" value="NZ_PELN01000222.1"/>
</dbReference>
<keyword evidence="15" id="KW-1185">Reference proteome</keyword>
<gene>
    <name evidence="2" type="ORF">AN926_10690</name>
    <name evidence="8" type="ORF">CSW14_05760</name>
    <name evidence="6" type="ORF">CSW25_01675</name>
    <name evidence="7" type="ORF">CSW27_06540</name>
    <name evidence="5" type="ORF">CSW38_06100</name>
    <name evidence="3" type="ORF">CSW45_04640</name>
    <name evidence="4" type="ORF">CSW47_01720</name>
</gene>
<dbReference type="Proteomes" id="UP000287467">
    <property type="component" value="Unassembled WGS sequence"/>
</dbReference>
<dbReference type="EMBL" id="LJJR01000041">
    <property type="protein sequence ID" value="KPD26253.1"/>
    <property type="molecule type" value="Genomic_DNA"/>
</dbReference>
<accession>A0A0N0IPX3</accession>
<dbReference type="Proteomes" id="UP000053099">
    <property type="component" value="Unassembled WGS sequence"/>
</dbReference>
<dbReference type="EMBL" id="PEMJ01000177">
    <property type="protein sequence ID" value="RTI15025.1"/>
    <property type="molecule type" value="Genomic_DNA"/>
</dbReference>
<dbReference type="Proteomes" id="UP000286734">
    <property type="component" value="Unassembled WGS sequence"/>
</dbReference>
<evidence type="ECO:0000313" key="4">
    <source>
        <dbReference type="EMBL" id="RTH07490.1"/>
    </source>
</evidence>
<dbReference type="EMBL" id="PELP01000033">
    <property type="protein sequence ID" value="RTH07490.1"/>
    <property type="molecule type" value="Genomic_DNA"/>
</dbReference>
<reference evidence="6" key="2">
    <citation type="submission" date="2017-10" db="EMBL/GenBank/DDBJ databases">
        <authorList>
            <person name="Wilpiszeski R.L."/>
            <person name="Zhidan Z."/>
            <person name="House C.H."/>
        </authorList>
    </citation>
    <scope>NUCLEOTIDE SEQUENCE</scope>
    <source>
        <strain evidence="6">12_S12</strain>
    </source>
</reference>
<comment type="caution">
    <text evidence="2">The sequence shown here is derived from an EMBL/GenBank/DDBJ whole genome shotgun (WGS) entry which is preliminary data.</text>
</comment>
<evidence type="ECO:0000313" key="12">
    <source>
        <dbReference type="Proteomes" id="UP000287155"/>
    </source>
</evidence>
<dbReference type="Proteomes" id="UP000287962">
    <property type="component" value="Unassembled WGS sequence"/>
</dbReference>
<dbReference type="EMBL" id="PELR01000110">
    <property type="protein sequence ID" value="RTH04694.1"/>
    <property type="molecule type" value="Genomic_DNA"/>
</dbReference>
<evidence type="ECO:0000313" key="8">
    <source>
        <dbReference type="EMBL" id="RTI56717.1"/>
    </source>
</evidence>
<dbReference type="EMBL" id="PEML01000033">
    <property type="protein sequence ID" value="RTI09551.1"/>
    <property type="molecule type" value="Genomic_DNA"/>
</dbReference>
<dbReference type="Proteomes" id="UP000287306">
    <property type="component" value="Unassembled WGS sequence"/>
</dbReference>
<dbReference type="EMBL" id="PELY01000155">
    <property type="protein sequence ID" value="RTH26322.1"/>
    <property type="molecule type" value="Genomic_DNA"/>
</dbReference>
<evidence type="ECO:0000313" key="15">
    <source>
        <dbReference type="Proteomes" id="UP000287962"/>
    </source>
</evidence>
<dbReference type="EMBL" id="PEMW01000155">
    <property type="protein sequence ID" value="RTI56717.1"/>
    <property type="molecule type" value="Genomic_DNA"/>
</dbReference>
<evidence type="ECO:0000256" key="1">
    <source>
        <dbReference type="SAM" id="MobiDB-lite"/>
    </source>
</evidence>
<reference evidence="2 9" key="1">
    <citation type="submission" date="2015-09" db="EMBL/GenBank/DDBJ databases">
        <title>Draft genome sequence of Thermus scotoductus strain K1 isolated from a geothermal spring in Nagorno-Karabakh, Armenia.</title>
        <authorList>
            <person name="Saghatelyan A."/>
            <person name="Poghosyan L."/>
            <person name="Panosyan H."/>
            <person name="Birkeland N.-K."/>
        </authorList>
    </citation>
    <scope>NUCLEOTIDE SEQUENCE [LARGE SCALE GENOMIC DNA]</scope>
    <source>
        <strain evidence="2 9">K1</strain>
    </source>
</reference>
<dbReference type="PATRIC" id="fig|37636.3.peg.1611"/>
<evidence type="ECO:0000313" key="6">
    <source>
        <dbReference type="EMBL" id="RTI09551.1"/>
    </source>
</evidence>
<proteinExistence type="predicted"/>
<evidence type="ECO:0000313" key="2">
    <source>
        <dbReference type="EMBL" id="KPD26253.1"/>
    </source>
</evidence>